<gene>
    <name evidence="2" type="ORF">AEST_21520</name>
</gene>
<keyword evidence="3" id="KW-1185">Reference proteome</keyword>
<evidence type="ECO:0000313" key="2">
    <source>
        <dbReference type="EMBL" id="EJI85050.1"/>
    </source>
</evidence>
<reference evidence="2 3" key="1">
    <citation type="journal article" date="2012" name="J. Bacteriol.">
        <title>Genome Sequence of Pectin-Degrading Alishewanella aestuarii Strain B11T, Isolated from Tidal Flat Sediment.</title>
        <authorList>
            <person name="Jung J."/>
            <person name="Choi S."/>
            <person name="Chun J."/>
            <person name="Park W."/>
        </authorList>
    </citation>
    <scope>NUCLEOTIDE SEQUENCE [LARGE SCALE GENOMIC DNA]</scope>
    <source>
        <strain evidence="2 3">B11</strain>
    </source>
</reference>
<feature type="region of interest" description="Disordered" evidence="1">
    <location>
        <begin position="1"/>
        <end position="50"/>
    </location>
</feature>
<dbReference type="EMBL" id="ALAB01000027">
    <property type="protein sequence ID" value="EJI85050.1"/>
    <property type="molecule type" value="Genomic_DNA"/>
</dbReference>
<organism evidence="2 3">
    <name type="scientific">Alishewanella aestuarii B11</name>
    <dbReference type="NCBI Taxonomy" id="1197174"/>
    <lineage>
        <taxon>Bacteria</taxon>
        <taxon>Pseudomonadati</taxon>
        <taxon>Pseudomonadota</taxon>
        <taxon>Gammaproteobacteria</taxon>
        <taxon>Alteromonadales</taxon>
        <taxon>Alteromonadaceae</taxon>
        <taxon>Alishewanella</taxon>
    </lineage>
</organism>
<accession>J1YB47</accession>
<proteinExistence type="predicted"/>
<dbReference type="AlphaFoldDB" id="J1YB47"/>
<feature type="compositionally biased region" description="Polar residues" evidence="1">
    <location>
        <begin position="1"/>
        <end position="13"/>
    </location>
</feature>
<dbReference type="Proteomes" id="UP000012043">
    <property type="component" value="Unassembled WGS sequence"/>
</dbReference>
<name>J1YB47_9ALTE</name>
<protein>
    <submittedName>
        <fullName evidence="2">Uncharacterized protein</fullName>
    </submittedName>
</protein>
<feature type="compositionally biased region" description="Polar residues" evidence="1">
    <location>
        <begin position="30"/>
        <end position="50"/>
    </location>
</feature>
<dbReference type="PATRIC" id="fig|1197174.4.peg.2110"/>
<comment type="caution">
    <text evidence="2">The sequence shown here is derived from an EMBL/GenBank/DDBJ whole genome shotgun (WGS) entry which is preliminary data.</text>
</comment>
<sequence>MHSTGFPIQNPDFTQFWRRKQPRPLMIAQKSGSTAPASSSLNGNIGQQLE</sequence>
<evidence type="ECO:0000256" key="1">
    <source>
        <dbReference type="SAM" id="MobiDB-lite"/>
    </source>
</evidence>
<evidence type="ECO:0000313" key="3">
    <source>
        <dbReference type="Proteomes" id="UP000012043"/>
    </source>
</evidence>